<reference evidence="1" key="1">
    <citation type="journal article" date="2018" name="BMC Genomics">
        <title>Comparative genomics of the wheat fungal pathogen Pyrenophora tritici-repentis reveals chromosomal variations and genome plasticity.</title>
        <authorList>
            <person name="Moolhuijzen P."/>
            <person name="See P.T."/>
            <person name="Hane J.K."/>
            <person name="Shi G."/>
            <person name="Liu Z."/>
            <person name="Oliver R.P."/>
            <person name="Moffat C.S."/>
        </authorList>
    </citation>
    <scope>NUCLEOTIDE SEQUENCE [LARGE SCALE GENOMIC DNA]</scope>
    <source>
        <strain evidence="1">M4</strain>
    </source>
</reference>
<dbReference type="OrthoDB" id="5229512at2759"/>
<sequence>MTNIMPITSFRFRDLPGEKIYRVLLCEFTRPAEKTANSLDIVNYMETNTLVEHGVETAILCRSKEIYREAYDVMVLTNCFVKITSVKGIPLPAALSGYQAPLVSANERAVNNFKGYTSTPRVEHYETVGCLDDLVKVWNAFKYLEAHATGLISKLKMSVTIAPNLANMRADPISPSFDDFFTKKTQQALLKPLTDNLYGFQGVQIKGHVDSGLAAAVIFLAQADFVSQLAAIYFLVQLNIAHVQVGAMPGFAPELLGENALIMVIKSVRENYWMKDYKYTPSPEHLAKLQYRMAMFYRLQGDHLNARLALTYINGAYRLQIGDAVIWREREKIVAWVIAVGADEE</sequence>
<proteinExistence type="predicted"/>
<name>A0A834RYZ1_9PLEO</name>
<evidence type="ECO:0000313" key="2">
    <source>
        <dbReference type="Proteomes" id="UP000245464"/>
    </source>
</evidence>
<dbReference type="Proteomes" id="UP000245464">
    <property type="component" value="Chromosome 4"/>
</dbReference>
<protein>
    <submittedName>
        <fullName evidence="1">Uncharacterized protein</fullName>
    </submittedName>
</protein>
<organism evidence="1 2">
    <name type="scientific">Pyrenophora tritici-repentis</name>
    <dbReference type="NCBI Taxonomy" id="45151"/>
    <lineage>
        <taxon>Eukaryota</taxon>
        <taxon>Fungi</taxon>
        <taxon>Dikarya</taxon>
        <taxon>Ascomycota</taxon>
        <taxon>Pezizomycotina</taxon>
        <taxon>Dothideomycetes</taxon>
        <taxon>Pleosporomycetidae</taxon>
        <taxon>Pleosporales</taxon>
        <taxon>Pleosporineae</taxon>
        <taxon>Pleosporaceae</taxon>
        <taxon>Pyrenophora</taxon>
    </lineage>
</organism>
<dbReference type="RefSeq" id="XP_065962964.1">
    <property type="nucleotide sequence ID" value="XM_066107296.1"/>
</dbReference>
<comment type="caution">
    <text evidence="1">The sequence shown here is derived from an EMBL/GenBank/DDBJ whole genome shotgun (WGS) entry which is preliminary data.</text>
</comment>
<dbReference type="KEGG" id="ptrr:6341661"/>
<dbReference type="GeneID" id="6341661"/>
<dbReference type="EMBL" id="NQIK02000004">
    <property type="protein sequence ID" value="KAF7572416.1"/>
    <property type="molecule type" value="Genomic_DNA"/>
</dbReference>
<gene>
    <name evidence="1" type="ORF">PtrM4_099160</name>
</gene>
<dbReference type="AlphaFoldDB" id="A0A834RYZ1"/>
<evidence type="ECO:0000313" key="1">
    <source>
        <dbReference type="EMBL" id="KAF7572416.1"/>
    </source>
</evidence>
<accession>A0A834RYZ1</accession>